<dbReference type="Gene3D" id="1.20.1280.50">
    <property type="match status" value="1"/>
</dbReference>
<dbReference type="EMBL" id="DF238799">
    <property type="protein sequence ID" value="GAC95868.1"/>
    <property type="molecule type" value="Genomic_DNA"/>
</dbReference>
<dbReference type="PANTHER" id="PTHR46731:SF1">
    <property type="entry name" value="F-BOX ONLY PROTEIN 15"/>
    <property type="match status" value="1"/>
</dbReference>
<dbReference type="SMART" id="SM00256">
    <property type="entry name" value="FBOX"/>
    <property type="match status" value="1"/>
</dbReference>
<feature type="region of interest" description="Disordered" evidence="1">
    <location>
        <begin position="781"/>
        <end position="824"/>
    </location>
</feature>
<dbReference type="SMART" id="SM00320">
    <property type="entry name" value="WD40"/>
    <property type="match status" value="3"/>
</dbReference>
<dbReference type="Pfam" id="PF00400">
    <property type="entry name" value="WD40"/>
    <property type="match status" value="2"/>
</dbReference>
<dbReference type="InterPro" id="IPR036322">
    <property type="entry name" value="WD40_repeat_dom_sf"/>
</dbReference>
<organism evidence="3 4">
    <name type="scientific">Pseudozyma hubeiensis (strain SY62)</name>
    <name type="common">Yeast</name>
    <dbReference type="NCBI Taxonomy" id="1305764"/>
    <lineage>
        <taxon>Eukaryota</taxon>
        <taxon>Fungi</taxon>
        <taxon>Dikarya</taxon>
        <taxon>Basidiomycota</taxon>
        <taxon>Ustilaginomycotina</taxon>
        <taxon>Ustilaginomycetes</taxon>
        <taxon>Ustilaginales</taxon>
        <taxon>Ustilaginaceae</taxon>
        <taxon>Pseudozyma</taxon>
    </lineage>
</organism>
<feature type="compositionally biased region" description="Low complexity" evidence="1">
    <location>
        <begin position="949"/>
        <end position="960"/>
    </location>
</feature>
<evidence type="ECO:0000256" key="1">
    <source>
        <dbReference type="SAM" id="MobiDB-lite"/>
    </source>
</evidence>
<keyword evidence="4" id="KW-1185">Reference proteome</keyword>
<dbReference type="SUPFAM" id="SSF50978">
    <property type="entry name" value="WD40 repeat-like"/>
    <property type="match status" value="1"/>
</dbReference>
<feature type="compositionally biased region" description="Polar residues" evidence="1">
    <location>
        <begin position="1086"/>
        <end position="1109"/>
    </location>
</feature>
<proteinExistence type="predicted"/>
<dbReference type="GeneID" id="24108734"/>
<dbReference type="PROSITE" id="PS50181">
    <property type="entry name" value="FBOX"/>
    <property type="match status" value="1"/>
</dbReference>
<feature type="domain" description="F-box" evidence="2">
    <location>
        <begin position="103"/>
        <end position="149"/>
    </location>
</feature>
<feature type="compositionally biased region" description="Basic and acidic residues" evidence="1">
    <location>
        <begin position="803"/>
        <end position="824"/>
    </location>
</feature>
<evidence type="ECO:0000259" key="2">
    <source>
        <dbReference type="PROSITE" id="PS50181"/>
    </source>
</evidence>
<dbReference type="GO" id="GO:0019005">
    <property type="term" value="C:SCF ubiquitin ligase complex"/>
    <property type="evidence" value="ECO:0007669"/>
    <property type="project" value="TreeGrafter"/>
</dbReference>
<feature type="region of interest" description="Disordered" evidence="1">
    <location>
        <begin position="1"/>
        <end position="71"/>
    </location>
</feature>
<gene>
    <name evidence="3" type="ORF">PHSY_003446</name>
</gene>
<protein>
    <recommendedName>
        <fullName evidence="2">F-box domain-containing protein</fullName>
    </recommendedName>
</protein>
<dbReference type="InterPro" id="IPR001680">
    <property type="entry name" value="WD40_rpt"/>
</dbReference>
<feature type="region of interest" description="Disordered" evidence="1">
    <location>
        <begin position="932"/>
        <end position="1123"/>
    </location>
</feature>
<sequence length="1147" mass="123327">MSLDPDQSHAAEQERIQHLALLQSPPRSAQHDDASTHTAPGASDVLTQDADPHDKGKRRESHPGTHTVPTTVVRVTDPQLADSDWSKANGHLNAFAAQPATPAIDIARIAPELLMRIFAFLDPISLSRAAAVCRSWAAIARDDATWRAAFSTYFSLEAAQAHRTASLEASATPALRRLTTSSWRHEFQQRVDLLRQWRKTRTPTVLSTPRVDLIKKISLSKQHNLLISATDTYGVASRSNPWTGKVIKGYLDAEGTANGAGNGNPNVEFSPNVTAINTSSDASHIFWGFRSGEVAMTVLSRQGTNARGAVKNSRFTPRASHSGPVTAIAIPFASDSDGAHGPGRSPERSRQATAALGDVASTFVTAGYDGTVRMWSANRSWPLWIASCSTKTPIPNAMATATPAQTNSEPAAPICALAYDARNGIVAAGSTNGKVFVWSNLDVAALLRVPAEATDPDHLRNGDPTQQTLEAQAHFLRLSQSIRVTTIDLPPGAAAEVAISSIHIDAAPSMAGKGTDADLSAEDCSILVHHSGARVLLRHRVFQDALLPVETTVMGAAVMDEITAVRVDFEPRLAKRDPRSSAVQSPSTSAYASPMLAAQSDAGGVHSPSTLILGPSKTYDGSGQYPERKFVAVGTRAGSLFLFDWESSGTAFDESTQREWQASSTTPRFVGSRQLLPSIGWEAHHTSITALDITPLCIFVGTSDGTIKVYDSLSGDLIKTINDRSATRRDGRMLASGELSGEEAARWRVGQIIGDGEGLVACIGHQVLAFKVENVKREVAGMEKGKGRGKGRLGDSKGASQVELRRDLRESRDELEKEERERREEYGRIRKRREMEVEGLSEQEALEYALMLSRDEEAEMEREKARVRGYVPGSHASSSRKKIEVPEQVVDDPDLADALEQIALAESKAEVDHRESFYDSIPKSYRLLEDQDFGSTDDLDDSLDVYHRPASATPSPSASPYLSGVGSPSNSRAWTILSQAGSNVSTPSSDRWGKMSKVRTVNVPRSARSTPGGDEGGWSLGSNLEVPEIQSPTEFPLMTGSSAGSPAGGPKEGFFRRPSSTAAPGSLGRWNKSPNLRPVASPPSAWITTSKNSNRPSLLTTSLKSSNAQPGDKGKGKAAAAAEEELDDDVKFAIQLSLAEQRSQTEQ</sequence>
<reference evidence="4" key="1">
    <citation type="journal article" date="2013" name="Genome Announc.">
        <title>Draft genome sequence of the basidiomycetous yeast-like fungus Pseudozyma hubeiensis SY62, which produces an abundant amount of the biosurfactant mannosylerythritol lipids.</title>
        <authorList>
            <person name="Konishi M."/>
            <person name="Hatada Y."/>
            <person name="Horiuchi J."/>
        </authorList>
    </citation>
    <scope>NUCLEOTIDE SEQUENCE [LARGE SCALE GENOMIC DNA]</scope>
    <source>
        <strain evidence="4">SY62</strain>
    </source>
</reference>
<dbReference type="RefSeq" id="XP_012189455.1">
    <property type="nucleotide sequence ID" value="XM_012334065.1"/>
</dbReference>
<dbReference type="PANTHER" id="PTHR46731">
    <property type="entry name" value="F-BOX ONLY PROTEIN 15"/>
    <property type="match status" value="1"/>
</dbReference>
<dbReference type="InterPro" id="IPR001810">
    <property type="entry name" value="F-box_dom"/>
</dbReference>
<dbReference type="STRING" id="1305764.R9P370"/>
<dbReference type="InterPro" id="IPR036047">
    <property type="entry name" value="F-box-like_dom_sf"/>
</dbReference>
<evidence type="ECO:0000313" key="3">
    <source>
        <dbReference type="EMBL" id="GAC95868.1"/>
    </source>
</evidence>
<evidence type="ECO:0000313" key="4">
    <source>
        <dbReference type="Proteomes" id="UP000014071"/>
    </source>
</evidence>
<dbReference type="Gene3D" id="2.130.10.10">
    <property type="entry name" value="YVTN repeat-like/Quinoprotein amine dehydrogenase"/>
    <property type="match status" value="2"/>
</dbReference>
<dbReference type="eggNOG" id="KOG0274">
    <property type="taxonomic scope" value="Eukaryota"/>
</dbReference>
<dbReference type="InterPro" id="IPR015943">
    <property type="entry name" value="WD40/YVTN_repeat-like_dom_sf"/>
</dbReference>
<feature type="region of interest" description="Disordered" evidence="1">
    <location>
        <begin position="332"/>
        <end position="351"/>
    </location>
</feature>
<feature type="compositionally biased region" description="Basic and acidic residues" evidence="1">
    <location>
        <begin position="1"/>
        <end position="17"/>
    </location>
</feature>
<dbReference type="Pfam" id="PF12937">
    <property type="entry name" value="F-box-like"/>
    <property type="match status" value="1"/>
</dbReference>
<dbReference type="Proteomes" id="UP000014071">
    <property type="component" value="Unassembled WGS sequence"/>
</dbReference>
<feature type="compositionally biased region" description="Acidic residues" evidence="1">
    <location>
        <begin position="932"/>
        <end position="943"/>
    </location>
</feature>
<dbReference type="AlphaFoldDB" id="R9P370"/>
<feature type="compositionally biased region" description="Polar residues" evidence="1">
    <location>
        <begin position="966"/>
        <end position="989"/>
    </location>
</feature>
<accession>R9P370</accession>
<name>R9P370_PSEHS</name>
<dbReference type="SUPFAM" id="SSF81383">
    <property type="entry name" value="F-box domain"/>
    <property type="match status" value="1"/>
</dbReference>
<dbReference type="OrthoDB" id="429520at2759"/>
<dbReference type="HOGENOM" id="CLU_271288_0_0_1"/>